<dbReference type="InterPro" id="IPR005822">
    <property type="entry name" value="Ribosomal_uL13"/>
</dbReference>
<keyword evidence="2 4" id="KW-0689">Ribosomal protein</keyword>
<dbReference type="NCBIfam" id="TIGR01066">
    <property type="entry name" value="rplM_bact"/>
    <property type="match status" value="1"/>
</dbReference>
<keyword evidence="6" id="KW-1185">Reference proteome</keyword>
<protein>
    <recommendedName>
        <fullName evidence="4">Large ribosomal subunit protein uL13</fullName>
    </recommendedName>
</protein>
<dbReference type="GO" id="GO:0003735">
    <property type="term" value="F:structural constituent of ribosome"/>
    <property type="evidence" value="ECO:0007669"/>
    <property type="project" value="InterPro"/>
</dbReference>
<evidence type="ECO:0000313" key="5">
    <source>
        <dbReference type="EMBL" id="SFB67424.1"/>
    </source>
</evidence>
<dbReference type="GO" id="GO:0005840">
    <property type="term" value="C:ribosome"/>
    <property type="evidence" value="ECO:0007669"/>
    <property type="project" value="UniProtKB-KW"/>
</dbReference>
<organism evidence="5 6">
    <name type="scientific">Brevinema andersonii</name>
    <dbReference type="NCBI Taxonomy" id="34097"/>
    <lineage>
        <taxon>Bacteria</taxon>
        <taxon>Pseudomonadati</taxon>
        <taxon>Spirochaetota</taxon>
        <taxon>Spirochaetia</taxon>
        <taxon>Brevinematales</taxon>
        <taxon>Brevinemataceae</taxon>
        <taxon>Brevinema</taxon>
    </lineage>
</organism>
<comment type="function">
    <text evidence="4">This protein is one of the early assembly proteins of the 50S ribosomal subunit, although it is not seen to bind rRNA by itself. It is important during the early stages of 50S assembly.</text>
</comment>
<dbReference type="PANTHER" id="PTHR11545">
    <property type="entry name" value="RIBOSOMAL PROTEIN L13"/>
    <property type="match status" value="1"/>
</dbReference>
<comment type="subunit">
    <text evidence="4">Part of the 50S ribosomal subunit.</text>
</comment>
<dbReference type="InterPro" id="IPR005823">
    <property type="entry name" value="Ribosomal_uL13_bac-type"/>
</dbReference>
<dbReference type="InterPro" id="IPR036899">
    <property type="entry name" value="Ribosomal_uL13_sf"/>
</dbReference>
<dbReference type="GO" id="GO:0003729">
    <property type="term" value="F:mRNA binding"/>
    <property type="evidence" value="ECO:0007669"/>
    <property type="project" value="TreeGrafter"/>
</dbReference>
<dbReference type="SUPFAM" id="SSF52161">
    <property type="entry name" value="Ribosomal protein L13"/>
    <property type="match status" value="1"/>
</dbReference>
<name>A0A1I1CY28_BREAD</name>
<dbReference type="AlphaFoldDB" id="A0A1I1CY28"/>
<dbReference type="GO" id="GO:0017148">
    <property type="term" value="P:negative regulation of translation"/>
    <property type="evidence" value="ECO:0007669"/>
    <property type="project" value="TreeGrafter"/>
</dbReference>
<dbReference type="OrthoDB" id="9801330at2"/>
<dbReference type="Gene3D" id="3.90.1180.10">
    <property type="entry name" value="Ribosomal protein L13"/>
    <property type="match status" value="1"/>
</dbReference>
<evidence type="ECO:0000256" key="1">
    <source>
        <dbReference type="ARBA" id="ARBA00006227"/>
    </source>
</evidence>
<dbReference type="PIRSF" id="PIRSF002181">
    <property type="entry name" value="Ribosomal_L13"/>
    <property type="match status" value="1"/>
</dbReference>
<dbReference type="CDD" id="cd00392">
    <property type="entry name" value="Ribosomal_L13"/>
    <property type="match status" value="1"/>
</dbReference>
<evidence type="ECO:0000256" key="3">
    <source>
        <dbReference type="ARBA" id="ARBA00023274"/>
    </source>
</evidence>
<dbReference type="HAMAP" id="MF_01366">
    <property type="entry name" value="Ribosomal_uL13"/>
    <property type="match status" value="1"/>
</dbReference>
<gene>
    <name evidence="4" type="primary">rplM</name>
    <name evidence="5" type="ORF">SAMN02745150_00060</name>
</gene>
<dbReference type="PANTHER" id="PTHR11545:SF2">
    <property type="entry name" value="LARGE RIBOSOMAL SUBUNIT PROTEIN UL13M"/>
    <property type="match status" value="1"/>
</dbReference>
<proteinExistence type="inferred from homology"/>
<sequence length="148" mass="16928">MKTANLRTEYTKAPEISRKWFVIDAKGQSLGRIASEAAFILQGKHKPSYTPHLDDGDFVVVINAYDFILTGRKASTKVYRHHTGFPGGLKEVKHSLMMQKKPWFPLEKAVKAMLPKNKLARRMIKKLILVEGSEFKNSHSNMIIQYKI</sequence>
<dbReference type="Proteomes" id="UP000240042">
    <property type="component" value="Unassembled WGS sequence"/>
</dbReference>
<evidence type="ECO:0000256" key="2">
    <source>
        <dbReference type="ARBA" id="ARBA00022980"/>
    </source>
</evidence>
<dbReference type="EMBL" id="FOKY01000001">
    <property type="protein sequence ID" value="SFB67424.1"/>
    <property type="molecule type" value="Genomic_DNA"/>
</dbReference>
<reference evidence="6" key="1">
    <citation type="submission" date="2016-10" db="EMBL/GenBank/DDBJ databases">
        <authorList>
            <person name="Varghese N."/>
            <person name="Submissions S."/>
        </authorList>
    </citation>
    <scope>NUCLEOTIDE SEQUENCE [LARGE SCALE GENOMIC DNA]</scope>
    <source>
        <strain evidence="6">ATCC 43811</strain>
    </source>
</reference>
<evidence type="ECO:0000313" key="6">
    <source>
        <dbReference type="Proteomes" id="UP000240042"/>
    </source>
</evidence>
<dbReference type="Pfam" id="PF00572">
    <property type="entry name" value="Ribosomal_L13"/>
    <property type="match status" value="1"/>
</dbReference>
<evidence type="ECO:0000256" key="4">
    <source>
        <dbReference type="HAMAP-Rule" id="MF_01366"/>
    </source>
</evidence>
<comment type="similarity">
    <text evidence="1 4">Belongs to the universal ribosomal protein uL13 family.</text>
</comment>
<keyword evidence="3 4" id="KW-0687">Ribonucleoprotein</keyword>
<accession>A0A1I1CY28</accession>
<dbReference type="GO" id="GO:1990904">
    <property type="term" value="C:ribonucleoprotein complex"/>
    <property type="evidence" value="ECO:0007669"/>
    <property type="project" value="UniProtKB-KW"/>
</dbReference>
<dbReference type="STRING" id="34097.SAMN02745150_00060"/>
<dbReference type="GO" id="GO:0006412">
    <property type="term" value="P:translation"/>
    <property type="evidence" value="ECO:0007669"/>
    <property type="project" value="UniProtKB-UniRule"/>
</dbReference>